<evidence type="ECO:0008006" key="4">
    <source>
        <dbReference type="Google" id="ProtNLM"/>
    </source>
</evidence>
<keyword evidence="3" id="KW-1185">Reference proteome</keyword>
<dbReference type="InterPro" id="IPR047153">
    <property type="entry name" value="TRIM45/56/19-like"/>
</dbReference>
<dbReference type="EMBL" id="CACVKT020000413">
    <property type="protein sequence ID" value="CAC5358887.1"/>
    <property type="molecule type" value="Genomic_DNA"/>
</dbReference>
<organism evidence="2 3">
    <name type="scientific">Mytilus coruscus</name>
    <name type="common">Sea mussel</name>
    <dbReference type="NCBI Taxonomy" id="42192"/>
    <lineage>
        <taxon>Eukaryota</taxon>
        <taxon>Metazoa</taxon>
        <taxon>Spiralia</taxon>
        <taxon>Lophotrochozoa</taxon>
        <taxon>Mollusca</taxon>
        <taxon>Bivalvia</taxon>
        <taxon>Autobranchia</taxon>
        <taxon>Pteriomorphia</taxon>
        <taxon>Mytilida</taxon>
        <taxon>Mytiloidea</taxon>
        <taxon>Mytilidae</taxon>
        <taxon>Mytilinae</taxon>
        <taxon>Mytilus</taxon>
    </lineage>
</organism>
<dbReference type="Gene3D" id="2.120.10.30">
    <property type="entry name" value="TolB, C-terminal domain"/>
    <property type="match status" value="1"/>
</dbReference>
<dbReference type="SUPFAM" id="SSF101898">
    <property type="entry name" value="NHL repeat"/>
    <property type="match status" value="1"/>
</dbReference>
<reference evidence="2 3" key="1">
    <citation type="submission" date="2020-06" db="EMBL/GenBank/DDBJ databases">
        <authorList>
            <person name="Li R."/>
            <person name="Bekaert M."/>
        </authorList>
    </citation>
    <scope>NUCLEOTIDE SEQUENCE [LARGE SCALE GENOMIC DNA]</scope>
    <source>
        <strain evidence="3">wild</strain>
    </source>
</reference>
<gene>
    <name evidence="2" type="ORF">MCOR_1947</name>
</gene>
<evidence type="ECO:0000256" key="1">
    <source>
        <dbReference type="SAM" id="Coils"/>
    </source>
</evidence>
<dbReference type="SUPFAM" id="SSF57845">
    <property type="entry name" value="B-box zinc-binding domain"/>
    <property type="match status" value="1"/>
</dbReference>
<feature type="coiled-coil region" evidence="1">
    <location>
        <begin position="66"/>
        <end position="107"/>
    </location>
</feature>
<dbReference type="AlphaFoldDB" id="A0A6J8A095"/>
<name>A0A6J8A095_MYTCO</name>
<accession>A0A6J8A095</accession>
<dbReference type="Gene3D" id="3.30.160.60">
    <property type="entry name" value="Classic Zinc Finger"/>
    <property type="match status" value="1"/>
</dbReference>
<dbReference type="Proteomes" id="UP000507470">
    <property type="component" value="Unassembled WGS sequence"/>
</dbReference>
<evidence type="ECO:0000313" key="2">
    <source>
        <dbReference type="EMBL" id="CAC5358887.1"/>
    </source>
</evidence>
<dbReference type="OrthoDB" id="6064561at2759"/>
<dbReference type="PANTHER" id="PTHR25462:SF296">
    <property type="entry name" value="MEIOTIC P26, ISOFORM F"/>
    <property type="match status" value="1"/>
</dbReference>
<keyword evidence="1" id="KW-0175">Coiled coil</keyword>
<sequence>MQQLSPSLLNLSKYCEEHPDKKIILFCCQHEKMICDECELHPDCKPISLEKASSGVKDGTAMSRLKGRMDDQIQVAEKMLSQTEEKLKTLKEIKIELKQRVSQIKQKSVDRLNKLEEDINTEIDSMYEKCNGTLSKNKDSLQSSASLLATWKIDLELLTQNTSEFHLYQSVKFLEKKTNEEESEIRKIQSATVPTITYRPSALESNMENLLADLGAIKLENVLVPAPKLNCDQEGQSHVTRDQRKLLLTHSFHRTKLGDDVGIDGICFISGDRLLLGHYGDKKLSICKLDGSNCRTINLDYKPGCIITYDNDHALVSAGHEGVQIIDLTSLKADQKINVTGDCKGITIAKEHIWIKNQRNTLDIVDINGTILKTINTTFDPCDICGNKDGDVYCTDSDSGKVYVVTSDGKEREIYKTLDSKGIGGMAVDDRGDVFIARYSSNSIHKLYNNEQKKVIIMTEDDGIDRPTGLSFNKETKELLVVNDNQSINIYKQQ</sequence>
<protein>
    <recommendedName>
        <fullName evidence="4">B box-type domain-containing protein</fullName>
    </recommendedName>
</protein>
<dbReference type="InterPro" id="IPR011042">
    <property type="entry name" value="6-blade_b-propeller_TolB-like"/>
</dbReference>
<evidence type="ECO:0000313" key="3">
    <source>
        <dbReference type="Proteomes" id="UP000507470"/>
    </source>
</evidence>
<proteinExistence type="predicted"/>
<dbReference type="PANTHER" id="PTHR25462">
    <property type="entry name" value="BONUS, ISOFORM C-RELATED"/>
    <property type="match status" value="1"/>
</dbReference>